<reference evidence="8 9" key="1">
    <citation type="journal article" date="2021" name="bioRxiv">
        <title>Unique metabolic strategies in Hadean analogues reveal hints for primordial physiology.</title>
        <authorList>
            <person name="Nobu M.K."/>
            <person name="Nakai R."/>
            <person name="Tamazawa S."/>
            <person name="Mori H."/>
            <person name="Toyoda A."/>
            <person name="Ijiri A."/>
            <person name="Suzuki S."/>
            <person name="Kurokawa K."/>
            <person name="Kamagata Y."/>
            <person name="Tamaki H."/>
        </authorList>
    </citation>
    <scope>NUCLEOTIDE SEQUENCE [LARGE SCALE GENOMIC DNA]</scope>
    <source>
        <strain evidence="8">BS525</strain>
    </source>
</reference>
<comment type="function">
    <text evidence="1">DNA-dependent ATPase that plays important roles in cellular responses to stalled DNA replication processes.</text>
</comment>
<dbReference type="InterPro" id="IPR051314">
    <property type="entry name" value="AAA_ATPase_RarA/MGS1/WRNIP1"/>
</dbReference>
<dbReference type="CDD" id="cd00009">
    <property type="entry name" value="AAA"/>
    <property type="match status" value="1"/>
</dbReference>
<dbReference type="GO" id="GO:0003677">
    <property type="term" value="F:DNA binding"/>
    <property type="evidence" value="ECO:0007669"/>
    <property type="project" value="InterPro"/>
</dbReference>
<dbReference type="PANTHER" id="PTHR13779">
    <property type="entry name" value="WERNER HELICASE-INTERACTING PROTEIN 1 FAMILY MEMBER"/>
    <property type="match status" value="1"/>
</dbReference>
<dbReference type="InterPro" id="IPR008921">
    <property type="entry name" value="DNA_pol3_clamp-load_cplx_C"/>
</dbReference>
<dbReference type="Gene3D" id="1.20.272.10">
    <property type="match status" value="1"/>
</dbReference>
<evidence type="ECO:0000256" key="6">
    <source>
        <dbReference type="ARBA" id="ARBA00022840"/>
    </source>
</evidence>
<proteinExistence type="inferred from homology"/>
<evidence type="ECO:0000256" key="1">
    <source>
        <dbReference type="ARBA" id="ARBA00002393"/>
    </source>
</evidence>
<evidence type="ECO:0000313" key="9">
    <source>
        <dbReference type="Proteomes" id="UP000811545"/>
    </source>
</evidence>
<dbReference type="SUPFAM" id="SSF48019">
    <property type="entry name" value="post-AAA+ oligomerization domain-like"/>
    <property type="match status" value="1"/>
</dbReference>
<evidence type="ECO:0000256" key="5">
    <source>
        <dbReference type="ARBA" id="ARBA00022741"/>
    </source>
</evidence>
<dbReference type="CDD" id="cd18139">
    <property type="entry name" value="HLD_clamp_RarA"/>
    <property type="match status" value="1"/>
</dbReference>
<name>A0A9E2F520_PSYF1</name>
<dbReference type="GO" id="GO:0000731">
    <property type="term" value="P:DNA synthesis involved in DNA repair"/>
    <property type="evidence" value="ECO:0007669"/>
    <property type="project" value="TreeGrafter"/>
</dbReference>
<dbReference type="Pfam" id="PF16193">
    <property type="entry name" value="AAA_assoc_2"/>
    <property type="match status" value="1"/>
</dbReference>
<dbReference type="InterPro" id="IPR003593">
    <property type="entry name" value="AAA+_ATPase"/>
</dbReference>
<organism evidence="8 9">
    <name type="scientific">Psychracetigena formicireducens</name>
    <dbReference type="NCBI Taxonomy" id="2986056"/>
    <lineage>
        <taxon>Bacteria</taxon>
        <taxon>Bacillati</taxon>
        <taxon>Candidatus Lithacetigenota</taxon>
        <taxon>Candidatus Psychracetigena</taxon>
    </lineage>
</organism>
<keyword evidence="5" id="KW-0547">Nucleotide-binding</keyword>
<protein>
    <recommendedName>
        <fullName evidence="3">Replication-associated recombination protein A</fullName>
    </recommendedName>
</protein>
<keyword evidence="6" id="KW-0067">ATP-binding</keyword>
<dbReference type="FunFam" id="3.40.50.300:FF:000137">
    <property type="entry name" value="Replication-associated recombination protein A"/>
    <property type="match status" value="1"/>
</dbReference>
<comment type="caution">
    <text evidence="8">The sequence shown here is derived from an EMBL/GenBank/DDBJ whole genome shotgun (WGS) entry which is preliminary data.</text>
</comment>
<dbReference type="PANTHER" id="PTHR13779:SF7">
    <property type="entry name" value="ATPASE WRNIP1"/>
    <property type="match status" value="1"/>
</dbReference>
<dbReference type="GO" id="GO:0008047">
    <property type="term" value="F:enzyme activator activity"/>
    <property type="evidence" value="ECO:0007669"/>
    <property type="project" value="TreeGrafter"/>
</dbReference>
<dbReference type="Gene3D" id="1.10.8.60">
    <property type="match status" value="1"/>
</dbReference>
<dbReference type="FunFam" id="1.20.272.10:FF:000001">
    <property type="entry name" value="Putative AAA family ATPase"/>
    <property type="match status" value="1"/>
</dbReference>
<evidence type="ECO:0000256" key="2">
    <source>
        <dbReference type="ARBA" id="ARBA00008959"/>
    </source>
</evidence>
<dbReference type="GO" id="GO:0017116">
    <property type="term" value="F:single-stranded DNA helicase activity"/>
    <property type="evidence" value="ECO:0007669"/>
    <property type="project" value="TreeGrafter"/>
</dbReference>
<dbReference type="GO" id="GO:0005524">
    <property type="term" value="F:ATP binding"/>
    <property type="evidence" value="ECO:0007669"/>
    <property type="project" value="UniProtKB-KW"/>
</dbReference>
<dbReference type="InterPro" id="IPR027417">
    <property type="entry name" value="P-loop_NTPase"/>
</dbReference>
<dbReference type="InterPro" id="IPR003959">
    <property type="entry name" value="ATPase_AAA_core"/>
</dbReference>
<evidence type="ECO:0000256" key="3">
    <source>
        <dbReference type="ARBA" id="ARBA00020776"/>
    </source>
</evidence>
<keyword evidence="4" id="KW-0235">DNA replication</keyword>
<evidence type="ECO:0000313" key="8">
    <source>
        <dbReference type="EMBL" id="MBT9145721.1"/>
    </source>
</evidence>
<dbReference type="GO" id="GO:0016887">
    <property type="term" value="F:ATP hydrolysis activity"/>
    <property type="evidence" value="ECO:0007669"/>
    <property type="project" value="InterPro"/>
</dbReference>
<dbReference type="SUPFAM" id="SSF52540">
    <property type="entry name" value="P-loop containing nucleoside triphosphate hydrolases"/>
    <property type="match status" value="1"/>
</dbReference>
<dbReference type="Gene3D" id="1.10.3710.10">
    <property type="entry name" value="DNA polymerase III clamp loader subunits, C-terminal domain"/>
    <property type="match status" value="1"/>
</dbReference>
<evidence type="ECO:0000259" key="7">
    <source>
        <dbReference type="SMART" id="SM00382"/>
    </source>
</evidence>
<dbReference type="InterPro" id="IPR032423">
    <property type="entry name" value="AAA_assoc_2"/>
</dbReference>
<dbReference type="Proteomes" id="UP000811545">
    <property type="component" value="Unassembled WGS sequence"/>
</dbReference>
<accession>A0A9E2F520</accession>
<dbReference type="SMART" id="SM00382">
    <property type="entry name" value="AAA"/>
    <property type="match status" value="1"/>
</dbReference>
<dbReference type="GO" id="GO:0006261">
    <property type="term" value="P:DNA-templated DNA replication"/>
    <property type="evidence" value="ECO:0007669"/>
    <property type="project" value="TreeGrafter"/>
</dbReference>
<dbReference type="AlphaFoldDB" id="A0A9E2F520"/>
<dbReference type="Pfam" id="PF12002">
    <property type="entry name" value="MgsA_C"/>
    <property type="match status" value="1"/>
</dbReference>
<gene>
    <name evidence="8" type="primary">rarA_2</name>
    <name evidence="8" type="ORF">DDT42_01596</name>
</gene>
<dbReference type="EMBL" id="QLTW01000153">
    <property type="protein sequence ID" value="MBT9145721.1"/>
    <property type="molecule type" value="Genomic_DNA"/>
</dbReference>
<feature type="domain" description="AAA+ ATPase" evidence="7">
    <location>
        <begin position="63"/>
        <end position="180"/>
    </location>
</feature>
<comment type="similarity">
    <text evidence="2">Belongs to the AAA ATPase family. RarA/MGS1/WRNIP1 subfamily.</text>
</comment>
<evidence type="ECO:0000256" key="4">
    <source>
        <dbReference type="ARBA" id="ARBA00022705"/>
    </source>
</evidence>
<dbReference type="Gene3D" id="3.40.50.300">
    <property type="entry name" value="P-loop containing nucleotide triphosphate hydrolases"/>
    <property type="match status" value="1"/>
</dbReference>
<dbReference type="InterPro" id="IPR021886">
    <property type="entry name" value="MgsA_C"/>
</dbReference>
<dbReference type="Pfam" id="PF00004">
    <property type="entry name" value="AAA"/>
    <property type="match status" value="1"/>
</dbReference>
<dbReference type="FunFam" id="1.10.8.60:FF:000029">
    <property type="entry name" value="Replication-associated recombination protein A"/>
    <property type="match status" value="1"/>
</dbReference>
<sequence length="445" mass="50441">MLKPVYNDTAEMDSLFDQQLKELIINEAPLADRMRPVDFDEFVGQEGIISPDKPLRKSIENDTLYSVILWGPPGSGKTTLANIIANKTKFYFQPFSPITSGVAELRDIIKIARDRRRLKKQKTILFVDEIHHFNKSQQNVFLPFIENGTILLVGATTENPSFELIPPLLSRSLVLVLNPLKNEEVEKIILKAVQDRERGFGNLKIHINRGTIKALASYANGDARLGLNALELVVLHTPPDENNIIQINEQVLNEALQKKILRYDKKGEEHYNIISAFIKSLRDSHQDAALYWLARMLDAGENPRFIARRMLIFASEDIGNADPKALLIAQAVAYAVEHVGMPEAQLNLAQGTIYLAQAPKDNRVLKGLSKAMMDVKEFGNLPVPMHLRNAVTKFLREIGYGKDYIYPHDYNNRSGPQDDLPVELKNRKYLEEENPNQGKEELKIE</sequence>